<feature type="transmembrane region" description="Helical" evidence="10">
    <location>
        <begin position="12"/>
        <end position="33"/>
    </location>
</feature>
<dbReference type="PANTHER" id="PTHR44936">
    <property type="entry name" value="SENSOR PROTEIN CREC"/>
    <property type="match status" value="1"/>
</dbReference>
<evidence type="ECO:0000256" key="8">
    <source>
        <dbReference type="ARBA" id="ARBA00022777"/>
    </source>
</evidence>
<comment type="catalytic activity">
    <reaction evidence="1">
        <text>ATP + protein L-histidine = ADP + protein N-phospho-L-histidine.</text>
        <dbReference type="EC" id="2.7.13.3"/>
    </reaction>
</comment>
<evidence type="ECO:0000313" key="13">
    <source>
        <dbReference type="EMBL" id="PKU22008.1"/>
    </source>
</evidence>
<dbReference type="SUPFAM" id="SSF158472">
    <property type="entry name" value="HAMP domain-like"/>
    <property type="match status" value="1"/>
</dbReference>
<evidence type="ECO:0000256" key="3">
    <source>
        <dbReference type="ARBA" id="ARBA00012438"/>
    </source>
</evidence>
<keyword evidence="8" id="KW-0418">Kinase</keyword>
<proteinExistence type="predicted"/>
<keyword evidence="10" id="KW-1133">Transmembrane helix</keyword>
<feature type="domain" description="Histidine kinase" evidence="11">
    <location>
        <begin position="213"/>
        <end position="429"/>
    </location>
</feature>
<dbReference type="GO" id="GO:0000155">
    <property type="term" value="F:phosphorelay sensor kinase activity"/>
    <property type="evidence" value="ECO:0007669"/>
    <property type="project" value="InterPro"/>
</dbReference>
<keyword evidence="10" id="KW-0812">Transmembrane</keyword>
<dbReference type="EMBL" id="PIUM01000039">
    <property type="protein sequence ID" value="PKU22008.1"/>
    <property type="molecule type" value="Genomic_DNA"/>
</dbReference>
<evidence type="ECO:0000256" key="6">
    <source>
        <dbReference type="ARBA" id="ARBA00022679"/>
    </source>
</evidence>
<keyword evidence="9" id="KW-0067">ATP-binding</keyword>
<dbReference type="Pfam" id="PF00672">
    <property type="entry name" value="HAMP"/>
    <property type="match status" value="1"/>
</dbReference>
<dbReference type="SUPFAM" id="SSF55874">
    <property type="entry name" value="ATPase domain of HSP90 chaperone/DNA topoisomerase II/histidine kinase"/>
    <property type="match status" value="1"/>
</dbReference>
<dbReference type="CDD" id="cd00082">
    <property type="entry name" value="HisKA"/>
    <property type="match status" value="1"/>
</dbReference>
<evidence type="ECO:0000259" key="12">
    <source>
        <dbReference type="PROSITE" id="PS50885"/>
    </source>
</evidence>
<keyword evidence="7" id="KW-0547">Nucleotide-binding</keyword>
<dbReference type="SMART" id="SM00388">
    <property type="entry name" value="HisKA"/>
    <property type="match status" value="1"/>
</dbReference>
<dbReference type="SMART" id="SM00387">
    <property type="entry name" value="HATPase_c"/>
    <property type="match status" value="1"/>
</dbReference>
<sequence length="434" mass="47377">MRIKTLFGKILLWSVSVQLVTVGTILALVTFYLPESQQAVDNAFSLYADTAVTLFERFGPEALDKFLARTGANTLLQLKLSATNPGMECGPQSPSSTSILTRGQSGTYCLTVQAGTGALPDSPESRRSRLQLTILLELVSCTGLSYVIARYLSRPISDLRQAATRLAKGDLTARVGGKFSGRHDEAADLVREFDQMADRVATLIEAQRRLIADVSHEIKSPMARLNMALGLARRDAEDHSPRQFERMQREIDNISHLIRELLTLASLDAMPVKTLDEPTDLGTVIADVLADIAYESPERAPDLILRPLDRDIVIPGDKALLRRAIENVLRNAVFYTSQGASIEISCDRSPADRVSVSIRDQGPGVPDQALPHLFDPFYRVDDARARQTGGTGIGLAICRRAVELHHGTIQARNIDPHGLEVVIDLPQGAANAAL</sequence>
<comment type="subcellular location">
    <subcellularLocation>
        <location evidence="2">Cell membrane</location>
        <topology evidence="2">Multi-pass membrane protein</topology>
    </subcellularLocation>
</comment>
<evidence type="ECO:0000256" key="5">
    <source>
        <dbReference type="ARBA" id="ARBA00022553"/>
    </source>
</evidence>
<evidence type="ECO:0000256" key="4">
    <source>
        <dbReference type="ARBA" id="ARBA00022475"/>
    </source>
</evidence>
<dbReference type="Gene3D" id="1.10.287.130">
    <property type="match status" value="1"/>
</dbReference>
<dbReference type="InterPro" id="IPR036097">
    <property type="entry name" value="HisK_dim/P_sf"/>
</dbReference>
<dbReference type="EC" id="2.7.13.3" evidence="3"/>
<dbReference type="GO" id="GO:0005524">
    <property type="term" value="F:ATP binding"/>
    <property type="evidence" value="ECO:0007669"/>
    <property type="project" value="UniProtKB-KW"/>
</dbReference>
<keyword evidence="6" id="KW-0808">Transferase</keyword>
<dbReference type="InterPro" id="IPR036890">
    <property type="entry name" value="HATPase_C_sf"/>
</dbReference>
<dbReference type="PROSITE" id="PS50885">
    <property type="entry name" value="HAMP"/>
    <property type="match status" value="1"/>
</dbReference>
<dbReference type="SUPFAM" id="SSF47384">
    <property type="entry name" value="Homodimeric domain of signal transducing histidine kinase"/>
    <property type="match status" value="1"/>
</dbReference>
<comment type="caution">
    <text evidence="13">The sequence shown here is derived from an EMBL/GenBank/DDBJ whole genome shotgun (WGS) entry which is preliminary data.</text>
</comment>
<organism evidence="13 14">
    <name type="scientific">Telmatospirillum siberiense</name>
    <dbReference type="NCBI Taxonomy" id="382514"/>
    <lineage>
        <taxon>Bacteria</taxon>
        <taxon>Pseudomonadati</taxon>
        <taxon>Pseudomonadota</taxon>
        <taxon>Alphaproteobacteria</taxon>
        <taxon>Rhodospirillales</taxon>
        <taxon>Rhodospirillaceae</taxon>
        <taxon>Telmatospirillum</taxon>
    </lineage>
</organism>
<keyword evidence="14" id="KW-1185">Reference proteome</keyword>
<dbReference type="PANTHER" id="PTHR44936:SF10">
    <property type="entry name" value="SENSOR PROTEIN RSTB"/>
    <property type="match status" value="1"/>
</dbReference>
<keyword evidence="4" id="KW-1003">Cell membrane</keyword>
<dbReference type="Proteomes" id="UP000233293">
    <property type="component" value="Unassembled WGS sequence"/>
</dbReference>
<dbReference type="OrthoDB" id="9815202at2"/>
<keyword evidence="5" id="KW-0597">Phosphoprotein</keyword>
<dbReference type="Pfam" id="PF02518">
    <property type="entry name" value="HATPase_c"/>
    <property type="match status" value="1"/>
</dbReference>
<dbReference type="Gene3D" id="3.30.565.10">
    <property type="entry name" value="Histidine kinase-like ATPase, C-terminal domain"/>
    <property type="match status" value="1"/>
</dbReference>
<dbReference type="CDD" id="cd06225">
    <property type="entry name" value="HAMP"/>
    <property type="match status" value="1"/>
</dbReference>
<dbReference type="PROSITE" id="PS50109">
    <property type="entry name" value="HIS_KIN"/>
    <property type="match status" value="1"/>
</dbReference>
<keyword evidence="10" id="KW-0472">Membrane</keyword>
<evidence type="ECO:0000256" key="10">
    <source>
        <dbReference type="SAM" id="Phobius"/>
    </source>
</evidence>
<dbReference type="InterPro" id="IPR003661">
    <property type="entry name" value="HisK_dim/P_dom"/>
</dbReference>
<dbReference type="FunFam" id="3.30.565.10:FF:000006">
    <property type="entry name" value="Sensor histidine kinase WalK"/>
    <property type="match status" value="1"/>
</dbReference>
<evidence type="ECO:0000313" key="14">
    <source>
        <dbReference type="Proteomes" id="UP000233293"/>
    </source>
</evidence>
<dbReference type="InterPro" id="IPR005467">
    <property type="entry name" value="His_kinase_dom"/>
</dbReference>
<dbReference type="Pfam" id="PF00512">
    <property type="entry name" value="HisKA"/>
    <property type="match status" value="1"/>
</dbReference>
<dbReference type="SMART" id="SM00304">
    <property type="entry name" value="HAMP"/>
    <property type="match status" value="1"/>
</dbReference>
<evidence type="ECO:0000256" key="7">
    <source>
        <dbReference type="ARBA" id="ARBA00022741"/>
    </source>
</evidence>
<accession>A0A2N3PNM8</accession>
<dbReference type="InterPro" id="IPR003660">
    <property type="entry name" value="HAMP_dom"/>
</dbReference>
<dbReference type="GO" id="GO:0005886">
    <property type="term" value="C:plasma membrane"/>
    <property type="evidence" value="ECO:0007669"/>
    <property type="project" value="UniProtKB-SubCell"/>
</dbReference>
<evidence type="ECO:0000256" key="1">
    <source>
        <dbReference type="ARBA" id="ARBA00000085"/>
    </source>
</evidence>
<dbReference type="AlphaFoldDB" id="A0A2N3PNM8"/>
<dbReference type="RefSeq" id="WP_101253122.1">
    <property type="nucleotide sequence ID" value="NZ_PIUM01000039.1"/>
</dbReference>
<evidence type="ECO:0000256" key="9">
    <source>
        <dbReference type="ARBA" id="ARBA00022840"/>
    </source>
</evidence>
<gene>
    <name evidence="13" type="ORF">CWS72_23650</name>
</gene>
<dbReference type="InterPro" id="IPR004358">
    <property type="entry name" value="Sig_transdc_His_kin-like_C"/>
</dbReference>
<dbReference type="InterPro" id="IPR050980">
    <property type="entry name" value="2C_sensor_his_kinase"/>
</dbReference>
<dbReference type="Gene3D" id="6.10.340.10">
    <property type="match status" value="1"/>
</dbReference>
<reference evidence="14" key="1">
    <citation type="submission" date="2017-12" db="EMBL/GenBank/DDBJ databases">
        <title>Draft genome sequence of Telmatospirillum siberiense 26-4b1T, an acidotolerant peatland alphaproteobacterium potentially involved in sulfur cycling.</title>
        <authorList>
            <person name="Hausmann B."/>
            <person name="Pjevac P."/>
            <person name="Schreck K."/>
            <person name="Herbold C.W."/>
            <person name="Daims H."/>
            <person name="Wagner M."/>
            <person name="Pester M."/>
            <person name="Loy A."/>
        </authorList>
    </citation>
    <scope>NUCLEOTIDE SEQUENCE [LARGE SCALE GENOMIC DNA]</scope>
    <source>
        <strain evidence="14">26-4b1</strain>
    </source>
</reference>
<protein>
    <recommendedName>
        <fullName evidence="3">histidine kinase</fullName>
        <ecNumber evidence="3">2.7.13.3</ecNumber>
    </recommendedName>
</protein>
<dbReference type="InterPro" id="IPR003594">
    <property type="entry name" value="HATPase_dom"/>
</dbReference>
<feature type="domain" description="HAMP" evidence="12">
    <location>
        <begin position="150"/>
        <end position="205"/>
    </location>
</feature>
<dbReference type="PRINTS" id="PR00344">
    <property type="entry name" value="BCTRLSENSOR"/>
</dbReference>
<evidence type="ECO:0000256" key="2">
    <source>
        <dbReference type="ARBA" id="ARBA00004651"/>
    </source>
</evidence>
<evidence type="ECO:0000259" key="11">
    <source>
        <dbReference type="PROSITE" id="PS50109"/>
    </source>
</evidence>
<name>A0A2N3PNM8_9PROT</name>